<reference evidence="3" key="1">
    <citation type="submission" date="2016-01" db="EMBL/GenBank/DDBJ databases">
        <authorList>
            <person name="Mitreva M."/>
            <person name="Pepin K.H."/>
            <person name="Mihindukulasuriya K.A."/>
            <person name="Fulton R."/>
            <person name="Fronick C."/>
            <person name="O'Laughlin M."/>
            <person name="Miner T."/>
            <person name="Herter B."/>
            <person name="Rosa B.A."/>
            <person name="Cordes M."/>
            <person name="Tomlinson C."/>
            <person name="Wollam A."/>
            <person name="Palsikar V.B."/>
            <person name="Mardis E.R."/>
            <person name="Wilson R.K."/>
        </authorList>
    </citation>
    <scope>NUCLEOTIDE SEQUENCE [LARGE SCALE GENOMIC DNA]</scope>
    <source>
        <strain evidence="3">MJR8151</strain>
    </source>
</reference>
<evidence type="ECO:0000313" key="3">
    <source>
        <dbReference type="Proteomes" id="UP000070383"/>
    </source>
</evidence>
<dbReference type="AlphaFoldDB" id="A0A133KEG1"/>
<dbReference type="STRING" id="33036.HMPREF3200_01008"/>
<dbReference type="InterPro" id="IPR021451">
    <property type="entry name" value="DUF3102"/>
</dbReference>
<proteinExistence type="predicted"/>
<dbReference type="Pfam" id="PF11300">
    <property type="entry name" value="DUF3102"/>
    <property type="match status" value="1"/>
</dbReference>
<keyword evidence="1" id="KW-0175">Coiled coil</keyword>
<dbReference type="Proteomes" id="UP000070383">
    <property type="component" value="Unassembled WGS sequence"/>
</dbReference>
<dbReference type="EMBL" id="LRPM01000039">
    <property type="protein sequence ID" value="KWZ77959.1"/>
    <property type="molecule type" value="Genomic_DNA"/>
</dbReference>
<evidence type="ECO:0000313" key="2">
    <source>
        <dbReference type="EMBL" id="KWZ77959.1"/>
    </source>
</evidence>
<evidence type="ECO:0008006" key="4">
    <source>
        <dbReference type="Google" id="ProtNLM"/>
    </source>
</evidence>
<protein>
    <recommendedName>
        <fullName evidence="4">DUF3102 domain-containing protein</fullName>
    </recommendedName>
</protein>
<evidence type="ECO:0000256" key="1">
    <source>
        <dbReference type="SAM" id="Coils"/>
    </source>
</evidence>
<keyword evidence="3" id="KW-1185">Reference proteome</keyword>
<sequence>MNELSNLNQLAEEIRFYEKQSAQGVYEIGKRLCIIKNSLGHGKRLNWVNDNLGYSYHQANRLITVYEKYSNFATLPNLSFSKLLELTGIEDEDERKTFIKNNDVEVQTVRELTQTIKDYKDNIKAKDEEIKAKDEEIESLINRPPEIIEKEIVKEIKSSDYEYQKERAERLEKDLLNEKMKNQKLAEDKKLAISKLEIDKANKEILTQINSLQYTVLGFIREVGGLLYLTEYLERVPKDNRDVFLNSIRHLREFSEQIYKNCEEYFSKEEKAWN</sequence>
<comment type="caution">
    <text evidence="2">The sequence shown here is derived from an EMBL/GenBank/DDBJ whole genome shotgun (WGS) entry which is preliminary data.</text>
</comment>
<accession>A0A133KEG1</accession>
<dbReference type="RefSeq" id="WP_060929397.1">
    <property type="nucleotide sequence ID" value="NZ_KQ955279.1"/>
</dbReference>
<name>A0A133KEG1_9FIRM</name>
<organism evidence="2 3">
    <name type="scientific">Anaerococcus tetradius</name>
    <dbReference type="NCBI Taxonomy" id="33036"/>
    <lineage>
        <taxon>Bacteria</taxon>
        <taxon>Bacillati</taxon>
        <taxon>Bacillota</taxon>
        <taxon>Tissierellia</taxon>
        <taxon>Tissierellales</taxon>
        <taxon>Peptoniphilaceae</taxon>
        <taxon>Anaerococcus</taxon>
    </lineage>
</organism>
<gene>
    <name evidence="2" type="ORF">HMPREF3200_01008</name>
</gene>
<feature type="coiled-coil region" evidence="1">
    <location>
        <begin position="109"/>
        <end position="143"/>
    </location>
</feature>
<dbReference type="OrthoDB" id="1690026at2"/>
<dbReference type="PATRIC" id="fig|33036.3.peg.999"/>